<proteinExistence type="predicted"/>
<comment type="caution">
    <text evidence="2">The sequence shown here is derived from an EMBL/GenBank/DDBJ whole genome shotgun (WGS) entry which is preliminary data.</text>
</comment>
<dbReference type="AlphaFoldDB" id="A0A645D4U5"/>
<evidence type="ECO:0000256" key="1">
    <source>
        <dbReference type="SAM" id="Phobius"/>
    </source>
</evidence>
<protein>
    <recommendedName>
        <fullName evidence="3">DUF2933 domain-containing protein</fullName>
    </recommendedName>
</protein>
<accession>A0A645D4U5</accession>
<feature type="transmembrane region" description="Helical" evidence="1">
    <location>
        <begin position="46"/>
        <end position="67"/>
    </location>
</feature>
<dbReference type="EMBL" id="VSSQ01032834">
    <property type="protein sequence ID" value="MPM84235.1"/>
    <property type="molecule type" value="Genomic_DNA"/>
</dbReference>
<keyword evidence="1" id="KW-0472">Membrane</keyword>
<gene>
    <name evidence="2" type="ORF">SDC9_131306</name>
</gene>
<keyword evidence="1" id="KW-0812">Transmembrane</keyword>
<evidence type="ECO:0000313" key="2">
    <source>
        <dbReference type="EMBL" id="MPM84235.1"/>
    </source>
</evidence>
<feature type="transmembrane region" description="Helical" evidence="1">
    <location>
        <begin position="20"/>
        <end position="40"/>
    </location>
</feature>
<sequence length="94" mass="10243">MKCHGDNGGNQKHSMLKHVLHMILCCGLPIVIIGLLPLITKFSPGAAGLLAIIAPFICPLMMVGMMVMMMRGNKKGSCCDNKNTENDKLNKFIE</sequence>
<reference evidence="2" key="1">
    <citation type="submission" date="2019-08" db="EMBL/GenBank/DDBJ databases">
        <authorList>
            <person name="Kucharzyk K."/>
            <person name="Murdoch R.W."/>
            <person name="Higgins S."/>
            <person name="Loffler F."/>
        </authorList>
    </citation>
    <scope>NUCLEOTIDE SEQUENCE</scope>
</reference>
<evidence type="ECO:0008006" key="3">
    <source>
        <dbReference type="Google" id="ProtNLM"/>
    </source>
</evidence>
<keyword evidence="1" id="KW-1133">Transmembrane helix</keyword>
<organism evidence="2">
    <name type="scientific">bioreactor metagenome</name>
    <dbReference type="NCBI Taxonomy" id="1076179"/>
    <lineage>
        <taxon>unclassified sequences</taxon>
        <taxon>metagenomes</taxon>
        <taxon>ecological metagenomes</taxon>
    </lineage>
</organism>
<name>A0A645D4U5_9ZZZZ</name>